<organism evidence="1 2">
    <name type="scientific">Entomortierella chlamydospora</name>
    <dbReference type="NCBI Taxonomy" id="101097"/>
    <lineage>
        <taxon>Eukaryota</taxon>
        <taxon>Fungi</taxon>
        <taxon>Fungi incertae sedis</taxon>
        <taxon>Mucoromycota</taxon>
        <taxon>Mortierellomycotina</taxon>
        <taxon>Mortierellomycetes</taxon>
        <taxon>Mortierellales</taxon>
        <taxon>Mortierellaceae</taxon>
        <taxon>Entomortierella</taxon>
    </lineage>
</organism>
<evidence type="ECO:0000313" key="1">
    <source>
        <dbReference type="EMBL" id="KAG0012027.1"/>
    </source>
</evidence>
<evidence type="ECO:0000313" key="2">
    <source>
        <dbReference type="Proteomes" id="UP000703661"/>
    </source>
</evidence>
<sequence>MSFELKIVCNCREPQDFIFANPQSIDPYGQLFSNMYPIAWRVARFAGVSSRSTGGNGPITFTLTQGRTVGISERRTDNVVESSNHVEAGDKQNNSFVTVKSEGAYKLELNPADPNVDFTARVDNKQNQMLKPDLEGNWMTFSVSSTREYENKLWVEYTNECQYVNCGGSKAPFNQFGREYPVFKTRNVTDELKETETEP</sequence>
<reference evidence="1" key="1">
    <citation type="journal article" date="2020" name="Fungal Divers.">
        <title>Resolving the Mortierellaceae phylogeny through synthesis of multi-gene phylogenetics and phylogenomics.</title>
        <authorList>
            <person name="Vandepol N."/>
            <person name="Liber J."/>
            <person name="Desiro A."/>
            <person name="Na H."/>
            <person name="Kennedy M."/>
            <person name="Barry K."/>
            <person name="Grigoriev I.V."/>
            <person name="Miller A.N."/>
            <person name="O'Donnell K."/>
            <person name="Stajich J.E."/>
            <person name="Bonito G."/>
        </authorList>
    </citation>
    <scope>NUCLEOTIDE SEQUENCE</scope>
    <source>
        <strain evidence="1">NRRL 2769</strain>
    </source>
</reference>
<comment type="caution">
    <text evidence="1">The sequence shown here is derived from an EMBL/GenBank/DDBJ whole genome shotgun (WGS) entry which is preliminary data.</text>
</comment>
<dbReference type="EMBL" id="JAAAID010001047">
    <property type="protein sequence ID" value="KAG0012027.1"/>
    <property type="molecule type" value="Genomic_DNA"/>
</dbReference>
<dbReference type="Proteomes" id="UP000703661">
    <property type="component" value="Unassembled WGS sequence"/>
</dbReference>
<dbReference type="AlphaFoldDB" id="A0A9P6MSM3"/>
<name>A0A9P6MSM3_9FUNG</name>
<protein>
    <submittedName>
        <fullName evidence="1">Uncharacterized protein</fullName>
    </submittedName>
</protein>
<keyword evidence="2" id="KW-1185">Reference proteome</keyword>
<accession>A0A9P6MSM3</accession>
<proteinExistence type="predicted"/>
<gene>
    <name evidence="1" type="ORF">BGZ80_000252</name>
</gene>